<evidence type="ECO:0000313" key="2">
    <source>
        <dbReference type="Proteomes" id="UP000247702"/>
    </source>
</evidence>
<sequence>MFCNNAGNTDWYIAILCLNDCRTCLYEWLKQYSGSELRTNLENSVDITGDTPLANFTARGARIIIRHITD</sequence>
<name>A0A2Z6RHW5_9GLOM</name>
<comment type="caution">
    <text evidence="1">The sequence shown here is derived from an EMBL/GenBank/DDBJ whole genome shotgun (WGS) entry which is preliminary data.</text>
</comment>
<reference evidence="1 2" key="1">
    <citation type="submission" date="2017-11" db="EMBL/GenBank/DDBJ databases">
        <title>The genome of Rhizophagus clarus HR1 reveals common genetic basis of auxotrophy among arbuscular mycorrhizal fungi.</title>
        <authorList>
            <person name="Kobayashi Y."/>
        </authorList>
    </citation>
    <scope>NUCLEOTIDE SEQUENCE [LARGE SCALE GENOMIC DNA]</scope>
    <source>
        <strain evidence="1 2">HR1</strain>
    </source>
</reference>
<organism evidence="1 2">
    <name type="scientific">Rhizophagus clarus</name>
    <dbReference type="NCBI Taxonomy" id="94130"/>
    <lineage>
        <taxon>Eukaryota</taxon>
        <taxon>Fungi</taxon>
        <taxon>Fungi incertae sedis</taxon>
        <taxon>Mucoromycota</taxon>
        <taxon>Glomeromycotina</taxon>
        <taxon>Glomeromycetes</taxon>
        <taxon>Glomerales</taxon>
        <taxon>Glomeraceae</taxon>
        <taxon>Rhizophagus</taxon>
    </lineage>
</organism>
<keyword evidence="2" id="KW-1185">Reference proteome</keyword>
<proteinExistence type="predicted"/>
<dbReference type="Proteomes" id="UP000247702">
    <property type="component" value="Unassembled WGS sequence"/>
</dbReference>
<evidence type="ECO:0000313" key="1">
    <source>
        <dbReference type="EMBL" id="GBB97674.1"/>
    </source>
</evidence>
<accession>A0A2Z6RHW5</accession>
<dbReference type="EMBL" id="BEXD01002262">
    <property type="protein sequence ID" value="GBB97674.1"/>
    <property type="molecule type" value="Genomic_DNA"/>
</dbReference>
<protein>
    <submittedName>
        <fullName evidence="1">Uncharacterized protein</fullName>
    </submittedName>
</protein>
<gene>
    <name evidence="1" type="ORF">RclHR1_30330003</name>
</gene>
<dbReference type="AlphaFoldDB" id="A0A2Z6RHW5"/>